<dbReference type="AlphaFoldDB" id="A0A426X155"/>
<evidence type="ECO:0000313" key="2">
    <source>
        <dbReference type="EMBL" id="RRT33197.1"/>
    </source>
</evidence>
<proteinExistence type="predicted"/>
<dbReference type="Proteomes" id="UP000287651">
    <property type="component" value="Unassembled WGS sequence"/>
</dbReference>
<sequence length="323" mass="35861">MCNLPKQATPVAGVGTSVWQSGEASATYIRGVLLPWLASELYTLPSKVLMDGAAKAMVLNQHYQAALFDGVHDASRVITSLDGKMTLLRQELQDLKVGGNLDAVVVAEVRAAEAQSIAEHLRIELEEANGRRGSVEAELEKTRSESASLERRLADLRERLGDSEGQLWSARAQVRQMETELLDLARSKETLREDLPKRAIEEYKESPGFEMGLLRMGRVSLEYGYQLALTRLQAQHPGVEIELDPFVTLPEDADVTVADEQPFDDSLPPPDVVVFLFLFVCQEFLFLPLLYVGPQTTVVLTLDQCKALSFIENAQDYLNIELS</sequence>
<feature type="coiled-coil region" evidence="1">
    <location>
        <begin position="111"/>
        <end position="194"/>
    </location>
</feature>
<reference evidence="2 3" key="1">
    <citation type="journal article" date="2014" name="Agronomy (Basel)">
        <title>A Draft Genome Sequence for Ensete ventricosum, the Drought-Tolerant Tree Against Hunger.</title>
        <authorList>
            <person name="Harrison J."/>
            <person name="Moore K.A."/>
            <person name="Paszkiewicz K."/>
            <person name="Jones T."/>
            <person name="Grant M."/>
            <person name="Ambacheew D."/>
            <person name="Muzemil S."/>
            <person name="Studholme D.J."/>
        </authorList>
    </citation>
    <scope>NUCLEOTIDE SEQUENCE [LARGE SCALE GENOMIC DNA]</scope>
</reference>
<dbReference type="Gene3D" id="1.10.287.1490">
    <property type="match status" value="1"/>
</dbReference>
<dbReference type="EMBL" id="AMZH03029671">
    <property type="protein sequence ID" value="RRT33197.1"/>
    <property type="molecule type" value="Genomic_DNA"/>
</dbReference>
<keyword evidence="1" id="KW-0175">Coiled coil</keyword>
<organism evidence="2 3">
    <name type="scientific">Ensete ventricosum</name>
    <name type="common">Abyssinian banana</name>
    <name type="synonym">Musa ensete</name>
    <dbReference type="NCBI Taxonomy" id="4639"/>
    <lineage>
        <taxon>Eukaryota</taxon>
        <taxon>Viridiplantae</taxon>
        <taxon>Streptophyta</taxon>
        <taxon>Embryophyta</taxon>
        <taxon>Tracheophyta</taxon>
        <taxon>Spermatophyta</taxon>
        <taxon>Magnoliopsida</taxon>
        <taxon>Liliopsida</taxon>
        <taxon>Zingiberales</taxon>
        <taxon>Musaceae</taxon>
        <taxon>Ensete</taxon>
    </lineage>
</organism>
<comment type="caution">
    <text evidence="2">The sequence shown here is derived from an EMBL/GenBank/DDBJ whole genome shotgun (WGS) entry which is preliminary data.</text>
</comment>
<name>A0A426X155_ENSVE</name>
<accession>A0A426X155</accession>
<gene>
    <name evidence="2" type="ORF">B296_00058346</name>
</gene>
<evidence type="ECO:0000313" key="3">
    <source>
        <dbReference type="Proteomes" id="UP000287651"/>
    </source>
</evidence>
<dbReference type="SUPFAM" id="SSF57997">
    <property type="entry name" value="Tropomyosin"/>
    <property type="match status" value="1"/>
</dbReference>
<evidence type="ECO:0000256" key="1">
    <source>
        <dbReference type="SAM" id="Coils"/>
    </source>
</evidence>
<protein>
    <submittedName>
        <fullName evidence="2">Uncharacterized protein</fullName>
    </submittedName>
</protein>